<dbReference type="AlphaFoldDB" id="A0A077M0K6"/>
<evidence type="ECO:0000313" key="2">
    <source>
        <dbReference type="Proteomes" id="UP000035721"/>
    </source>
</evidence>
<comment type="caution">
    <text evidence="1">The sequence shown here is derived from an EMBL/GenBank/DDBJ whole genome shotgun (WGS) entry which is preliminary data.</text>
</comment>
<accession>A0A077M0K6</accession>
<protein>
    <submittedName>
        <fullName evidence="1">Uncharacterized protein</fullName>
    </submittedName>
</protein>
<proteinExistence type="predicted"/>
<dbReference type="OrthoDB" id="4772169at2"/>
<evidence type="ECO:0000313" key="1">
    <source>
        <dbReference type="EMBL" id="CCH77745.1"/>
    </source>
</evidence>
<name>A0A077M0K6_9MICO</name>
<dbReference type="RefSeq" id="WP_048550456.1">
    <property type="nucleotide sequence ID" value="NZ_HF570958.1"/>
</dbReference>
<reference evidence="1 2" key="1">
    <citation type="journal article" date="2013" name="ISME J.">
        <title>A metabolic model for members of the genus Tetrasphaera involved in enhanced biological phosphorus removal.</title>
        <authorList>
            <person name="Kristiansen R."/>
            <person name="Nguyen H.T.T."/>
            <person name="Saunders A.M."/>
            <person name="Nielsen J.L."/>
            <person name="Wimmer R."/>
            <person name="Le V.Q."/>
            <person name="McIlroy S.J."/>
            <person name="Petrovski S."/>
            <person name="Seviour R.J."/>
            <person name="Calteau A."/>
            <person name="Nielsen K.L."/>
            <person name="Nielsen P.H."/>
        </authorList>
    </citation>
    <scope>NUCLEOTIDE SEQUENCE [LARGE SCALE GENOMIC DNA]</scope>
    <source>
        <strain evidence="1 2">T1-X7</strain>
    </source>
</reference>
<gene>
    <name evidence="1" type="ORF">BN12_220023</name>
</gene>
<dbReference type="EMBL" id="CAJB01000135">
    <property type="protein sequence ID" value="CCH77745.1"/>
    <property type="molecule type" value="Genomic_DNA"/>
</dbReference>
<keyword evidence="2" id="KW-1185">Reference proteome</keyword>
<dbReference type="Proteomes" id="UP000035721">
    <property type="component" value="Unassembled WGS sequence"/>
</dbReference>
<sequence>MSDDARVQGREDVLTLRFVGEDGQGRAIDELRAAHVAEVLQGLVGLSSDFAKAGAFGGGAPPEVLVRPAREGSFVLEVVNYFAQNPETVSAVGVPSIGSVLWWSTKSLRADVSDVDYLDNGKVKVKWQNDTVDEVPQPVWEELNKRKRRRRRHLRQIMAPLSDPQVTVLDVSDVDDEPGQATSGDAPETFTIEREDYHRARPEDEVEETHTIFETEAQMGAVDFDSGEKWRVKTPTGSRVATVEDADFLLRVDRGLALHKTDIFNLTIREDKVTKNGQTRRTWTVLRVDGHRRGSADDDDT</sequence>
<dbReference type="STRING" id="1194083.BN12_220023"/>
<organism evidence="1 2">
    <name type="scientific">Nostocoides japonicum T1-X7</name>
    <dbReference type="NCBI Taxonomy" id="1194083"/>
    <lineage>
        <taxon>Bacteria</taxon>
        <taxon>Bacillati</taxon>
        <taxon>Actinomycetota</taxon>
        <taxon>Actinomycetes</taxon>
        <taxon>Micrococcales</taxon>
        <taxon>Intrasporangiaceae</taxon>
        <taxon>Nostocoides</taxon>
    </lineage>
</organism>